<evidence type="ECO:0000256" key="2">
    <source>
        <dbReference type="ARBA" id="ARBA00023033"/>
    </source>
</evidence>
<dbReference type="PANTHER" id="PTHR13789:SF309">
    <property type="entry name" value="PUTATIVE (AFU_ORTHOLOGUE AFUA_6G14510)-RELATED"/>
    <property type="match status" value="1"/>
</dbReference>
<evidence type="ECO:0000259" key="3">
    <source>
        <dbReference type="Pfam" id="PF01494"/>
    </source>
</evidence>
<dbReference type="SUPFAM" id="SSF51905">
    <property type="entry name" value="FAD/NAD(P)-binding domain"/>
    <property type="match status" value="1"/>
</dbReference>
<dbReference type="Gene3D" id="3.50.50.60">
    <property type="entry name" value="FAD/NAD(P)-binding domain"/>
    <property type="match status" value="1"/>
</dbReference>
<feature type="domain" description="FAD-binding" evidence="3">
    <location>
        <begin position="7"/>
        <end position="347"/>
    </location>
</feature>
<dbReference type="PANTHER" id="PTHR13789">
    <property type="entry name" value="MONOOXYGENASE"/>
    <property type="match status" value="1"/>
</dbReference>
<dbReference type="RefSeq" id="WP_132123615.1">
    <property type="nucleotide sequence ID" value="NZ_SLWS01000010.1"/>
</dbReference>
<evidence type="ECO:0000313" key="4">
    <source>
        <dbReference type="EMBL" id="TCO53656.1"/>
    </source>
</evidence>
<dbReference type="OrthoDB" id="9782160at2"/>
<accession>A0A4R2JAC5</accession>
<dbReference type="GO" id="GO:0004497">
    <property type="term" value="F:monooxygenase activity"/>
    <property type="evidence" value="ECO:0007669"/>
    <property type="project" value="UniProtKB-KW"/>
</dbReference>
<dbReference type="Proteomes" id="UP000295680">
    <property type="component" value="Unassembled WGS sequence"/>
</dbReference>
<organism evidence="4 5">
    <name type="scientific">Actinocrispum wychmicini</name>
    <dbReference type="NCBI Taxonomy" id="1213861"/>
    <lineage>
        <taxon>Bacteria</taxon>
        <taxon>Bacillati</taxon>
        <taxon>Actinomycetota</taxon>
        <taxon>Actinomycetes</taxon>
        <taxon>Pseudonocardiales</taxon>
        <taxon>Pseudonocardiaceae</taxon>
        <taxon>Actinocrispum</taxon>
    </lineage>
</organism>
<evidence type="ECO:0000313" key="5">
    <source>
        <dbReference type="Proteomes" id="UP000295680"/>
    </source>
</evidence>
<dbReference type="Pfam" id="PF01494">
    <property type="entry name" value="FAD_binding_3"/>
    <property type="match status" value="1"/>
</dbReference>
<keyword evidence="5" id="KW-1185">Reference proteome</keyword>
<comment type="caution">
    <text evidence="4">The sequence shown here is derived from an EMBL/GenBank/DDBJ whole genome shotgun (WGS) entry which is preliminary data.</text>
</comment>
<evidence type="ECO:0000256" key="1">
    <source>
        <dbReference type="ARBA" id="ARBA00023002"/>
    </source>
</evidence>
<dbReference type="InterPro" id="IPR002938">
    <property type="entry name" value="FAD-bd"/>
</dbReference>
<dbReference type="AlphaFoldDB" id="A0A4R2JAC5"/>
<name>A0A4R2JAC5_9PSEU</name>
<dbReference type="PRINTS" id="PR00420">
    <property type="entry name" value="RNGMNOXGNASE"/>
</dbReference>
<keyword evidence="1" id="KW-0560">Oxidoreductase</keyword>
<sequence>MTHVRTALVIGGGIAGPVAAAALRKVGVEATVFERADETTDNVGGIIGLAPNGMNALASVGLDEAVHKVCRPVPSMVLLSGTGKRLAEFGSAQAGPVLHAVWRKDLFLALAGEAKARGVRVEFGKRLVGVDESADSVTARFADGTSATADILIGADGIRSTVRSLIDPSAPGPRYTGLLSFGGRPTKPLRVPSTHGSLHMVYGKKAIFCYLADDDETGWFVNMPSKRAMTIAQARAVGAAEWQRRLAELFTEDRSPAVEIISASDPDELVIVGGVDDLPHVPTWHRGRMILIGDSAHATSPSSGQGGSMAIESGVQVARCLRDLPSVPEAFAAYERLRRPRVERVIAEGRKVDQSKSPGPVGRALRDLLLPTMMKLIAKPERRAWQFDHRIDFAAAVSPAELG</sequence>
<protein>
    <submittedName>
        <fullName evidence="4">2-polyprenyl-6-methoxyphenol hydroxylase-like FAD-dependent oxidoreductase</fullName>
    </submittedName>
</protein>
<dbReference type="InterPro" id="IPR036188">
    <property type="entry name" value="FAD/NAD-bd_sf"/>
</dbReference>
<proteinExistence type="predicted"/>
<dbReference type="GO" id="GO:0071949">
    <property type="term" value="F:FAD binding"/>
    <property type="evidence" value="ECO:0007669"/>
    <property type="project" value="InterPro"/>
</dbReference>
<gene>
    <name evidence="4" type="ORF">EV192_110245</name>
</gene>
<dbReference type="EMBL" id="SLWS01000010">
    <property type="protein sequence ID" value="TCO53656.1"/>
    <property type="molecule type" value="Genomic_DNA"/>
</dbReference>
<keyword evidence="2" id="KW-0503">Monooxygenase</keyword>
<dbReference type="InterPro" id="IPR050493">
    <property type="entry name" value="FAD-dep_Monooxygenase_BioMet"/>
</dbReference>
<reference evidence="4 5" key="1">
    <citation type="submission" date="2019-03" db="EMBL/GenBank/DDBJ databases">
        <title>Genomic Encyclopedia of Type Strains, Phase IV (KMG-IV): sequencing the most valuable type-strain genomes for metagenomic binning, comparative biology and taxonomic classification.</title>
        <authorList>
            <person name="Goeker M."/>
        </authorList>
    </citation>
    <scope>NUCLEOTIDE SEQUENCE [LARGE SCALE GENOMIC DNA]</scope>
    <source>
        <strain evidence="4 5">DSM 45934</strain>
    </source>
</reference>